<comment type="subcellular location">
    <subcellularLocation>
        <location evidence="1">Cytoplasm</location>
    </subcellularLocation>
</comment>
<keyword evidence="3" id="KW-0963">Cytoplasm</keyword>
<evidence type="ECO:0000256" key="3">
    <source>
        <dbReference type="ARBA" id="ARBA00022490"/>
    </source>
</evidence>
<dbReference type="CDD" id="cd00211">
    <property type="entry name" value="PTS_IIA_fru"/>
    <property type="match status" value="1"/>
</dbReference>
<dbReference type="Gene3D" id="3.40.930.10">
    <property type="entry name" value="Mannitol-specific EII, Chain A"/>
    <property type="match status" value="1"/>
</dbReference>
<evidence type="ECO:0000256" key="7">
    <source>
        <dbReference type="ARBA" id="ARBA00022777"/>
    </source>
</evidence>
<keyword evidence="5" id="KW-0808">Transferase</keyword>
<keyword evidence="12" id="KW-0762">Sugar transport</keyword>
<dbReference type="GO" id="GO:0009401">
    <property type="term" value="P:phosphoenolpyruvate-dependent sugar phosphotransferase system"/>
    <property type="evidence" value="ECO:0007669"/>
    <property type="project" value="UniProtKB-KW"/>
</dbReference>
<keyword evidence="4" id="KW-0597">Phosphoprotein</keyword>
<evidence type="ECO:0000256" key="4">
    <source>
        <dbReference type="ARBA" id="ARBA00022553"/>
    </source>
</evidence>
<dbReference type="AlphaFoldDB" id="A0AAP3U251"/>
<dbReference type="InterPro" id="IPR016152">
    <property type="entry name" value="PTrfase/Anion_transptr"/>
</dbReference>
<dbReference type="InterPro" id="IPR051351">
    <property type="entry name" value="Ascorbate-PTS_EIIA_comp"/>
</dbReference>
<dbReference type="GO" id="GO:0016301">
    <property type="term" value="F:kinase activity"/>
    <property type="evidence" value="ECO:0007669"/>
    <property type="project" value="UniProtKB-KW"/>
</dbReference>
<dbReference type="Proteomes" id="UP001280897">
    <property type="component" value="Unassembled WGS sequence"/>
</dbReference>
<dbReference type="PANTHER" id="PTHR36203">
    <property type="entry name" value="ASCORBATE-SPECIFIC PTS SYSTEM EIIA COMPONENT"/>
    <property type="match status" value="1"/>
</dbReference>
<dbReference type="SUPFAM" id="SSF55804">
    <property type="entry name" value="Phoshotransferase/anion transport protein"/>
    <property type="match status" value="1"/>
</dbReference>
<evidence type="ECO:0000256" key="10">
    <source>
        <dbReference type="ARBA" id="ARBA00042072"/>
    </source>
</evidence>
<gene>
    <name evidence="12" type="ORF">R0G89_09295</name>
</gene>
<feature type="domain" description="PTS EIIA type-2" evidence="11">
    <location>
        <begin position="4"/>
        <end position="147"/>
    </location>
</feature>
<evidence type="ECO:0000256" key="8">
    <source>
        <dbReference type="ARBA" id="ARBA00037387"/>
    </source>
</evidence>
<reference evidence="12" key="2">
    <citation type="submission" date="2023-10" db="EMBL/GenBank/DDBJ databases">
        <authorList>
            <person name="Khurajog B."/>
        </authorList>
    </citation>
    <scope>NUCLEOTIDE SEQUENCE</scope>
    <source>
        <strain evidence="12">BF9</strain>
    </source>
</reference>
<keyword evidence="2" id="KW-0813">Transport</keyword>
<dbReference type="EMBL" id="JAWJAV010000006">
    <property type="protein sequence ID" value="MDV2621925.1"/>
    <property type="molecule type" value="Genomic_DNA"/>
</dbReference>
<dbReference type="RefSeq" id="WP_002831301.1">
    <property type="nucleotide sequence ID" value="NZ_BJMF01000002.1"/>
</dbReference>
<keyword evidence="7" id="KW-0418">Kinase</keyword>
<organism evidence="12 13">
    <name type="scientific">Pediococcus acidilactici</name>
    <dbReference type="NCBI Taxonomy" id="1254"/>
    <lineage>
        <taxon>Bacteria</taxon>
        <taxon>Bacillati</taxon>
        <taxon>Bacillota</taxon>
        <taxon>Bacilli</taxon>
        <taxon>Lactobacillales</taxon>
        <taxon>Lactobacillaceae</taxon>
        <taxon>Pediococcus</taxon>
        <taxon>Pediococcus acidilactici group</taxon>
    </lineage>
</organism>
<name>A0AAP3U251_PEDAC</name>
<dbReference type="PROSITE" id="PS51094">
    <property type="entry name" value="PTS_EIIA_TYPE_2"/>
    <property type="match status" value="1"/>
</dbReference>
<dbReference type="InterPro" id="IPR002178">
    <property type="entry name" value="PTS_EIIA_type-2_dom"/>
</dbReference>
<evidence type="ECO:0000313" key="13">
    <source>
        <dbReference type="Proteomes" id="UP001280897"/>
    </source>
</evidence>
<sequence>MLNELLTKDTIQYRDIDHLNWQEAIKVAAMPLIKNGSILPRYVESMIKISLKEGPYFNIGPEVVLAHARPTDGSNGIALALLKTKKDVCLINDQHPAKLWFVLAANDNQSHLMVIKELMQLLTDKKRVDLLLNAENKQSIEKIIVEGVGK</sequence>
<keyword evidence="6" id="KW-0598">Phosphotransferase system</keyword>
<evidence type="ECO:0000256" key="1">
    <source>
        <dbReference type="ARBA" id="ARBA00004496"/>
    </source>
</evidence>
<evidence type="ECO:0000256" key="6">
    <source>
        <dbReference type="ARBA" id="ARBA00022683"/>
    </source>
</evidence>
<reference evidence="12" key="1">
    <citation type="journal article" date="2023" name="PeerJ">
        <title>Selection and evaluation of lactic acid bacteria from chicken feces in Thailand as potential probiotics.</title>
        <authorList>
            <person name="Khurajog B."/>
            <person name="Disastra Y."/>
            <person name="Lawwyne L.D."/>
            <person name="Sirichokchatchawan W."/>
            <person name="Niyomtham W."/>
            <person name="Yindee J."/>
            <person name="Hampson D.J."/>
            <person name="Prapasarakul N."/>
        </authorList>
    </citation>
    <scope>NUCLEOTIDE SEQUENCE</scope>
    <source>
        <strain evidence="12">BF9</strain>
    </source>
</reference>
<proteinExistence type="predicted"/>
<evidence type="ECO:0000256" key="5">
    <source>
        <dbReference type="ARBA" id="ARBA00022679"/>
    </source>
</evidence>
<comment type="caution">
    <text evidence="12">The sequence shown here is derived from an EMBL/GenBank/DDBJ whole genome shotgun (WGS) entry which is preliminary data.</text>
</comment>
<comment type="function">
    <text evidence="8">The phosphoenolpyruvate-dependent sugar phosphotransferase system (sugar PTS), a major carbohydrate active transport system, catalyzes the phosphorylation of incoming sugar substrates concomitantly with their translocation across the cell membrane. The enzyme II UlaABC PTS system is involved in ascorbate transport.</text>
</comment>
<accession>A0AAP3U251</accession>
<evidence type="ECO:0000259" key="11">
    <source>
        <dbReference type="PROSITE" id="PS51094"/>
    </source>
</evidence>
<evidence type="ECO:0000313" key="12">
    <source>
        <dbReference type="EMBL" id="MDV2621925.1"/>
    </source>
</evidence>
<dbReference type="GO" id="GO:0005737">
    <property type="term" value="C:cytoplasm"/>
    <property type="evidence" value="ECO:0007669"/>
    <property type="project" value="UniProtKB-SubCell"/>
</dbReference>
<evidence type="ECO:0000256" key="2">
    <source>
        <dbReference type="ARBA" id="ARBA00022448"/>
    </source>
</evidence>
<protein>
    <recommendedName>
        <fullName evidence="9">Ascorbate-specific PTS system EIIA component</fullName>
    </recommendedName>
    <alternativeName>
        <fullName evidence="10">Ascorbate-specific phosphotransferase enzyme IIA component</fullName>
    </alternativeName>
</protein>
<dbReference type="PANTHER" id="PTHR36203:SF1">
    <property type="entry name" value="ASCORBATE-SPECIFIC PTS SYSTEM EIIA COMPONENT"/>
    <property type="match status" value="1"/>
</dbReference>
<evidence type="ECO:0000256" key="9">
    <source>
        <dbReference type="ARBA" id="ARBA00041175"/>
    </source>
</evidence>
<dbReference type="Pfam" id="PF00359">
    <property type="entry name" value="PTS_EIIA_2"/>
    <property type="match status" value="1"/>
</dbReference>